<dbReference type="Pfam" id="PF19509">
    <property type="entry name" value="DUF6043"/>
    <property type="match status" value="1"/>
</dbReference>
<reference evidence="2" key="1">
    <citation type="submission" date="2017-04" db="EMBL/GenBank/DDBJ databases">
        <title>Function of individual gut microbiota members based on whole genome sequencing of pure cultures obtained from chicken caecum.</title>
        <authorList>
            <person name="Medvecky M."/>
            <person name="Cejkova D."/>
            <person name="Polansky O."/>
            <person name="Karasova D."/>
            <person name="Kubasova T."/>
            <person name="Cizek A."/>
            <person name="Rychlik I."/>
        </authorList>
    </citation>
    <scope>NUCLEOTIDE SEQUENCE [LARGE SCALE GENOMIC DNA]</scope>
    <source>
        <strain evidence="2">An90</strain>
    </source>
</reference>
<evidence type="ECO:0000313" key="1">
    <source>
        <dbReference type="EMBL" id="OUN05049.1"/>
    </source>
</evidence>
<protein>
    <submittedName>
        <fullName evidence="1">Uncharacterized protein</fullName>
    </submittedName>
</protein>
<dbReference type="OrthoDB" id="1061777at2"/>
<sequence>MGQQEYEAFKAKLREWMNTHPDEYAAFEEAMNARDYAGCQSVIFQAMSLIPRYRRLMSDKANEGLFEHVDEIEQAARQHDLAGKIIRECEQPGKDSTLPAILCWLYFGKSFERMVERCEELRRSPDLGFLQKMTMSATIRLLISRSIKLELRTKQDWDAHREAMRLAESDRVLEWATGTLLVEDAGEKRKPGRPSAARSLVEMFSPIVTHPAELRRKIGEYLTRKHTQTDIARLKIALDELRYLVVPINIKPFRDALQAEYGSDTRIVHERGIQEAYSRLTEPLLIGSAVSSRGGEAIIIREIKDFLSQ</sequence>
<comment type="caution">
    <text evidence="1">The sequence shown here is derived from an EMBL/GenBank/DDBJ whole genome shotgun (WGS) entry which is preliminary data.</text>
</comment>
<dbReference type="AlphaFoldDB" id="A0A1Y3R5V6"/>
<gene>
    <name evidence="1" type="ORF">B5G41_01730</name>
</gene>
<evidence type="ECO:0000313" key="2">
    <source>
        <dbReference type="Proteomes" id="UP000195772"/>
    </source>
</evidence>
<dbReference type="EMBL" id="NFHB01000001">
    <property type="protein sequence ID" value="OUN05049.1"/>
    <property type="molecule type" value="Genomic_DNA"/>
</dbReference>
<proteinExistence type="predicted"/>
<dbReference type="RefSeq" id="WP_087401065.1">
    <property type="nucleotide sequence ID" value="NZ_NFHB01000001.1"/>
</dbReference>
<dbReference type="Proteomes" id="UP000195772">
    <property type="component" value="Unassembled WGS sequence"/>
</dbReference>
<name>A0A1Y3R5V6_9BACT</name>
<organism evidence="1 2">
    <name type="scientific">Alistipes onderdonkii</name>
    <dbReference type="NCBI Taxonomy" id="328813"/>
    <lineage>
        <taxon>Bacteria</taxon>
        <taxon>Pseudomonadati</taxon>
        <taxon>Bacteroidota</taxon>
        <taxon>Bacteroidia</taxon>
        <taxon>Bacteroidales</taxon>
        <taxon>Rikenellaceae</taxon>
        <taxon>Alistipes</taxon>
    </lineage>
</organism>
<accession>A0A1Y3R5V6</accession>
<dbReference type="InterPro" id="IPR046106">
    <property type="entry name" value="DUF6043"/>
</dbReference>